<dbReference type="AlphaFoldDB" id="L8PR99"/>
<evidence type="ECO:0000313" key="2">
    <source>
        <dbReference type="EMBL" id="ELS59030.1"/>
    </source>
</evidence>
<gene>
    <name evidence="2" type="ORF">STVIR_0024</name>
</gene>
<evidence type="ECO:0000256" key="1">
    <source>
        <dbReference type="SAM" id="MobiDB-lite"/>
    </source>
</evidence>
<evidence type="ECO:0000313" key="3">
    <source>
        <dbReference type="Proteomes" id="UP000011205"/>
    </source>
</evidence>
<sequence length="50" mass="5275">MCAGKPHRLVVPPFWSASASRGGLPDVRGSRPHRSADSCTRAEWASGAPT</sequence>
<dbReference type="Proteomes" id="UP000011205">
    <property type="component" value="Unassembled WGS sequence"/>
</dbReference>
<name>L8PR99_STRVR</name>
<proteinExistence type="predicted"/>
<dbReference type="EMBL" id="AMLP01000001">
    <property type="protein sequence ID" value="ELS59030.1"/>
    <property type="molecule type" value="Genomic_DNA"/>
</dbReference>
<protein>
    <submittedName>
        <fullName evidence="2">Uncharacterized protein</fullName>
    </submittedName>
</protein>
<organism evidence="2 3">
    <name type="scientific">Streptomyces viridochromogenes Tue57</name>
    <dbReference type="NCBI Taxonomy" id="1160705"/>
    <lineage>
        <taxon>Bacteria</taxon>
        <taxon>Bacillati</taxon>
        <taxon>Actinomycetota</taxon>
        <taxon>Actinomycetes</taxon>
        <taxon>Kitasatosporales</taxon>
        <taxon>Streptomycetaceae</taxon>
        <taxon>Streptomyces</taxon>
    </lineage>
</organism>
<comment type="caution">
    <text evidence="2">The sequence shown here is derived from an EMBL/GenBank/DDBJ whole genome shotgun (WGS) entry which is preliminary data.</text>
</comment>
<accession>L8PR99</accession>
<reference evidence="2 3" key="1">
    <citation type="journal article" date="2013" name="Genome Announc.">
        <title>Draft Genome Sequence of Streptomyces viridochromogenes Strain Tu57, Producer of Avilamycin.</title>
        <authorList>
            <person name="Gruning B.A."/>
            <person name="Erxleben A."/>
            <person name="Hahnlein A."/>
            <person name="Gunther S."/>
        </authorList>
    </citation>
    <scope>NUCLEOTIDE SEQUENCE [LARGE SCALE GENOMIC DNA]</scope>
    <source>
        <strain evidence="2 3">Tue57</strain>
    </source>
</reference>
<feature type="region of interest" description="Disordered" evidence="1">
    <location>
        <begin position="15"/>
        <end position="50"/>
    </location>
</feature>